<dbReference type="Gene3D" id="3.90.79.10">
    <property type="entry name" value="Nucleoside Triphosphate Pyrophosphohydrolase"/>
    <property type="match status" value="1"/>
</dbReference>
<dbReference type="InterPro" id="IPR015797">
    <property type="entry name" value="NUDIX_hydrolase-like_dom_sf"/>
</dbReference>
<dbReference type="PROSITE" id="PS00893">
    <property type="entry name" value="NUDIX_BOX"/>
    <property type="match status" value="1"/>
</dbReference>
<dbReference type="RefSeq" id="WP_057648168.1">
    <property type="nucleotide sequence ID" value="NZ_LLXU01000108.1"/>
</dbReference>
<evidence type="ECO:0000256" key="5">
    <source>
        <dbReference type="ARBA" id="ARBA00022723"/>
    </source>
</evidence>
<evidence type="ECO:0000256" key="10">
    <source>
        <dbReference type="ARBA" id="ARBA00035861"/>
    </source>
</evidence>
<keyword evidence="6" id="KW-0227">DNA damage</keyword>
<dbReference type="InterPro" id="IPR003561">
    <property type="entry name" value="Mutator_MutT"/>
</dbReference>
<evidence type="ECO:0000256" key="18">
    <source>
        <dbReference type="PIRSR" id="PIRSR603561-2"/>
    </source>
</evidence>
<evidence type="ECO:0000256" key="13">
    <source>
        <dbReference type="ARBA" id="ARBA00040794"/>
    </source>
</evidence>
<keyword evidence="9" id="KW-0234">DNA repair</keyword>
<dbReference type="SUPFAM" id="SSF55811">
    <property type="entry name" value="Nudix"/>
    <property type="match status" value="1"/>
</dbReference>
<dbReference type="OrthoDB" id="9810648at2"/>
<dbReference type="EMBL" id="LLXU01000108">
    <property type="protein sequence ID" value="KRG39255.1"/>
    <property type="molecule type" value="Genomic_DNA"/>
</dbReference>
<dbReference type="SUPFAM" id="SSF51391">
    <property type="entry name" value="Thiamin phosphate synthase"/>
    <property type="match status" value="1"/>
</dbReference>
<comment type="caution">
    <text evidence="20">The sequence shown here is derived from an EMBL/GenBank/DDBJ whole genome shotgun (WGS) entry which is preliminary data.</text>
</comment>
<dbReference type="InterPro" id="IPR047127">
    <property type="entry name" value="MutT-like"/>
</dbReference>
<feature type="binding site" evidence="17">
    <location>
        <begin position="38"/>
        <end position="41"/>
    </location>
    <ligand>
        <name>8-oxo-dGTP</name>
        <dbReference type="ChEBI" id="CHEBI:77896"/>
    </ligand>
</feature>
<evidence type="ECO:0000256" key="6">
    <source>
        <dbReference type="ARBA" id="ARBA00022763"/>
    </source>
</evidence>
<dbReference type="InterPro" id="IPR020476">
    <property type="entry name" value="Nudix_hydrolase"/>
</dbReference>
<feature type="domain" description="Nudix hydrolase" evidence="19">
    <location>
        <begin position="5"/>
        <end position="132"/>
    </location>
</feature>
<evidence type="ECO:0000256" key="17">
    <source>
        <dbReference type="PIRSR" id="PIRSR603561-1"/>
    </source>
</evidence>
<dbReference type="STRING" id="676599.ARC20_13870"/>
<evidence type="ECO:0000256" key="1">
    <source>
        <dbReference type="ARBA" id="ARBA00001946"/>
    </source>
</evidence>
<evidence type="ECO:0000313" key="20">
    <source>
        <dbReference type="EMBL" id="KRG39255.1"/>
    </source>
</evidence>
<dbReference type="GO" id="GO:0044716">
    <property type="term" value="F:8-oxo-GDP phosphatase activity"/>
    <property type="evidence" value="ECO:0007669"/>
    <property type="project" value="TreeGrafter"/>
</dbReference>
<keyword evidence="7" id="KW-0378">Hydrolase</keyword>
<evidence type="ECO:0000256" key="7">
    <source>
        <dbReference type="ARBA" id="ARBA00022801"/>
    </source>
</evidence>
<dbReference type="PROSITE" id="PS51462">
    <property type="entry name" value="NUDIX"/>
    <property type="match status" value="1"/>
</dbReference>
<evidence type="ECO:0000256" key="11">
    <source>
        <dbReference type="ARBA" id="ARBA00036904"/>
    </source>
</evidence>
<evidence type="ECO:0000313" key="21">
    <source>
        <dbReference type="Proteomes" id="UP000051802"/>
    </source>
</evidence>
<dbReference type="PANTHER" id="PTHR47707:SF1">
    <property type="entry name" value="NUDIX HYDROLASE FAMILY PROTEIN"/>
    <property type="match status" value="1"/>
</dbReference>
<feature type="binding site" evidence="18">
    <location>
        <position position="61"/>
    </location>
    <ligand>
        <name>Mg(2+)</name>
        <dbReference type="ChEBI" id="CHEBI:18420"/>
    </ligand>
</feature>
<dbReference type="AlphaFoldDB" id="A0A0R0ACK6"/>
<keyword evidence="5 18" id="KW-0479">Metal-binding</keyword>
<name>A0A0R0ACK6_9GAMM</name>
<evidence type="ECO:0000256" key="15">
    <source>
        <dbReference type="ARBA" id="ARBA00041979"/>
    </source>
</evidence>
<gene>
    <name evidence="20" type="ORF">ARC20_13870</name>
</gene>
<dbReference type="GO" id="GO:0008413">
    <property type="term" value="F:8-oxo-7,8-dihydroguanosine triphosphate pyrophosphatase activity"/>
    <property type="evidence" value="ECO:0007669"/>
    <property type="project" value="InterPro"/>
</dbReference>
<dbReference type="PANTHER" id="PTHR47707">
    <property type="entry name" value="8-OXO-DGTP DIPHOSPHATASE"/>
    <property type="match status" value="1"/>
</dbReference>
<dbReference type="CDD" id="cd00564">
    <property type="entry name" value="TMP_TenI"/>
    <property type="match status" value="1"/>
</dbReference>
<evidence type="ECO:0000256" key="12">
    <source>
        <dbReference type="ARBA" id="ARBA00038905"/>
    </source>
</evidence>
<comment type="similarity">
    <text evidence="2">Belongs to the Nudix hydrolase family.</text>
</comment>
<dbReference type="EC" id="3.6.1.55" evidence="12"/>
<dbReference type="NCBIfam" id="TIGR00586">
    <property type="entry name" value="mutt"/>
    <property type="match status" value="1"/>
</dbReference>
<evidence type="ECO:0000256" key="2">
    <source>
        <dbReference type="ARBA" id="ARBA00005582"/>
    </source>
</evidence>
<evidence type="ECO:0000256" key="4">
    <source>
        <dbReference type="ARBA" id="ARBA00022705"/>
    </source>
</evidence>
<dbReference type="GO" id="GO:0006260">
    <property type="term" value="P:DNA replication"/>
    <property type="evidence" value="ECO:0007669"/>
    <property type="project" value="UniProtKB-KW"/>
</dbReference>
<dbReference type="Gene3D" id="3.20.20.70">
    <property type="entry name" value="Aldolase class I"/>
    <property type="match status" value="1"/>
</dbReference>
<comment type="cofactor">
    <cofactor evidence="1 18">
        <name>Mg(2+)</name>
        <dbReference type="ChEBI" id="CHEBI:18420"/>
    </cofactor>
</comment>
<dbReference type="InterPro" id="IPR029119">
    <property type="entry name" value="MutY_C"/>
</dbReference>
<feature type="binding site" evidence="17">
    <location>
        <position position="27"/>
    </location>
    <ligand>
        <name>8-oxo-dGTP</name>
        <dbReference type="ChEBI" id="CHEBI:77896"/>
    </ligand>
</feature>
<evidence type="ECO:0000256" key="3">
    <source>
        <dbReference type="ARBA" id="ARBA00022457"/>
    </source>
</evidence>
<evidence type="ECO:0000256" key="8">
    <source>
        <dbReference type="ARBA" id="ARBA00022842"/>
    </source>
</evidence>
<comment type="catalytic activity">
    <reaction evidence="11">
        <text>8-oxo-GTP + H2O = 8-oxo-GMP + diphosphate + H(+)</text>
        <dbReference type="Rhea" id="RHEA:67616"/>
        <dbReference type="ChEBI" id="CHEBI:15377"/>
        <dbReference type="ChEBI" id="CHEBI:15378"/>
        <dbReference type="ChEBI" id="CHEBI:33019"/>
        <dbReference type="ChEBI" id="CHEBI:143553"/>
        <dbReference type="ChEBI" id="CHEBI:145694"/>
    </reaction>
</comment>
<accession>A0A0R0ACK6</accession>
<proteinExistence type="inferred from homology"/>
<reference evidence="20 21" key="1">
    <citation type="submission" date="2015-10" db="EMBL/GenBank/DDBJ databases">
        <title>Genome sequencing and analysis of members of genus Stenotrophomonas.</title>
        <authorList>
            <person name="Patil P.P."/>
            <person name="Midha S."/>
            <person name="Patil P.B."/>
        </authorList>
    </citation>
    <scope>NUCLEOTIDE SEQUENCE [LARGE SCALE GENOMIC DNA]</scope>
    <source>
        <strain evidence="20 21">JCM 16536</strain>
    </source>
</reference>
<dbReference type="Pfam" id="PF14815">
    <property type="entry name" value="NUDIX_4"/>
    <property type="match status" value="1"/>
</dbReference>
<dbReference type="GO" id="GO:0009228">
    <property type="term" value="P:thiamine biosynthetic process"/>
    <property type="evidence" value="ECO:0007669"/>
    <property type="project" value="UniProtKB-KW"/>
</dbReference>
<keyword evidence="21" id="KW-1185">Reference proteome</keyword>
<dbReference type="Pfam" id="PF02581">
    <property type="entry name" value="TMP-TENI"/>
    <property type="match status" value="1"/>
</dbReference>
<keyword evidence="3" id="KW-0515">Mutator protein</keyword>
<dbReference type="InterPro" id="IPR013785">
    <property type="entry name" value="Aldolase_TIM"/>
</dbReference>
<dbReference type="NCBIfam" id="NF006530">
    <property type="entry name" value="PRK08999.1"/>
    <property type="match status" value="1"/>
</dbReference>
<comment type="catalytic activity">
    <reaction evidence="10">
        <text>8-oxo-dGTP + H2O = 8-oxo-dGMP + diphosphate + H(+)</text>
        <dbReference type="Rhea" id="RHEA:31575"/>
        <dbReference type="ChEBI" id="CHEBI:15377"/>
        <dbReference type="ChEBI" id="CHEBI:15378"/>
        <dbReference type="ChEBI" id="CHEBI:33019"/>
        <dbReference type="ChEBI" id="CHEBI:63224"/>
        <dbReference type="ChEBI" id="CHEBI:77896"/>
        <dbReference type="EC" id="3.6.1.55"/>
    </reaction>
</comment>
<evidence type="ECO:0000256" key="16">
    <source>
        <dbReference type="ARBA" id="ARBA00042798"/>
    </source>
</evidence>
<evidence type="ECO:0000259" key="19">
    <source>
        <dbReference type="PROSITE" id="PS51462"/>
    </source>
</evidence>
<dbReference type="GO" id="GO:0006281">
    <property type="term" value="P:DNA repair"/>
    <property type="evidence" value="ECO:0007669"/>
    <property type="project" value="UniProtKB-KW"/>
</dbReference>
<dbReference type="GO" id="GO:0035539">
    <property type="term" value="F:8-oxo-7,8-dihydrodeoxyguanosine triphosphate pyrophosphatase activity"/>
    <property type="evidence" value="ECO:0007669"/>
    <property type="project" value="UniProtKB-EC"/>
</dbReference>
<dbReference type="GO" id="GO:0044715">
    <property type="term" value="F:8-oxo-dGDP phosphatase activity"/>
    <property type="evidence" value="ECO:0007669"/>
    <property type="project" value="TreeGrafter"/>
</dbReference>
<dbReference type="Proteomes" id="UP000051802">
    <property type="component" value="Unassembled WGS sequence"/>
</dbReference>
<evidence type="ECO:0000256" key="9">
    <source>
        <dbReference type="ARBA" id="ARBA00023204"/>
    </source>
</evidence>
<dbReference type="CDD" id="cd03425">
    <property type="entry name" value="NUDIX_MutT_NudA_like"/>
    <property type="match status" value="1"/>
</dbReference>
<dbReference type="InterPro" id="IPR022998">
    <property type="entry name" value="ThiamineP_synth_TenI"/>
</dbReference>
<dbReference type="InterPro" id="IPR036206">
    <property type="entry name" value="ThiamineP_synth_sf"/>
</dbReference>
<dbReference type="InterPro" id="IPR020084">
    <property type="entry name" value="NUDIX_hydrolase_CS"/>
</dbReference>
<sequence>MPDSLRSIHVVAGVIRDARGRILLTRRTETRDMPGLWEFPGGKREAGESSEQALARELHEELGIEAEVGEWLMEVPQRYPDKRLRLEVRMISAWKGQPRGREGQALTWVPSERLSRYSMPPADVPVVAALRQPDRYLVTPEPEDAEAWLRHLGIALDEGVRRVHLRARHCEPARWRALLEAVRERFGRRDVQWLLNRDIALARELGFGVHLGSEQLASLDARPLPAEVPLAASCHHADDLRRAQALGCDFAVLGPVLPTASHPGEPAMGWEGFEALRESVSLPLYAIGGLGPEHVPMARHHGAQGIAAIRALWPADLAEAG</sequence>
<dbReference type="GO" id="GO:0046872">
    <property type="term" value="F:metal ion binding"/>
    <property type="evidence" value="ECO:0007669"/>
    <property type="project" value="UniProtKB-KW"/>
</dbReference>
<keyword evidence="8 18" id="KW-0460">Magnesium</keyword>
<protein>
    <recommendedName>
        <fullName evidence="13">8-oxo-dGTP diphosphatase</fullName>
        <ecNumber evidence="12">3.6.1.55</ecNumber>
    </recommendedName>
    <alternativeName>
        <fullName evidence="16">7,8-dihydro-8-oxoguanine-triphosphatase</fullName>
    </alternativeName>
    <alternativeName>
        <fullName evidence="15">Mutator protein MutT</fullName>
    </alternativeName>
    <alternativeName>
        <fullName evidence="14">dGTP pyrophosphohydrolase</fullName>
    </alternativeName>
</protein>
<keyword evidence="4" id="KW-0235">DNA replication</keyword>
<dbReference type="FunFam" id="3.90.79.10:FF:000014">
    <property type="entry name" value="8-oxo-dGTP diphosphatase MutT"/>
    <property type="match status" value="1"/>
</dbReference>
<dbReference type="InterPro" id="IPR000086">
    <property type="entry name" value="NUDIX_hydrolase_dom"/>
</dbReference>
<feature type="binding site" evidence="18">
    <location>
        <position position="41"/>
    </location>
    <ligand>
        <name>Mg(2+)</name>
        <dbReference type="ChEBI" id="CHEBI:18420"/>
    </ligand>
</feature>
<dbReference type="PRINTS" id="PR00502">
    <property type="entry name" value="NUDIXFAMILY"/>
</dbReference>
<organism evidence="20 21">
    <name type="scientific">Stenotrophomonas panacihumi</name>
    <dbReference type="NCBI Taxonomy" id="676599"/>
    <lineage>
        <taxon>Bacteria</taxon>
        <taxon>Pseudomonadati</taxon>
        <taxon>Pseudomonadota</taxon>
        <taxon>Gammaproteobacteria</taxon>
        <taxon>Lysobacterales</taxon>
        <taxon>Lysobacteraceae</taxon>
        <taxon>Stenotrophomonas</taxon>
    </lineage>
</organism>
<evidence type="ECO:0000256" key="14">
    <source>
        <dbReference type="ARBA" id="ARBA00041592"/>
    </source>
</evidence>